<feature type="transmembrane region" description="Helical" evidence="1">
    <location>
        <begin position="362"/>
        <end position="379"/>
    </location>
</feature>
<sequence>MSTNSTEHVVIEMTDIIGDHNNKRSSSGNHNTETIQRKNNPHFVAFTNSAAKSREERDVEFDEDMLRRAIADTGKWAYGTISVEAWVLNEQTGKLVRPHRAFWFDPVIINAPHAGIDYHALLRLVDENRQDFCAPEDLAPGIGLAGALFMELSTLSLLDSVLPHSKPQRVVWREVVPITEDPDQPFNLRLKLAAQAGIGLAAGVRFHFRGTQGLVVYMARGTTDINKLKSETNEQYLLSATDVIGSIVCLRNPRRDCLAERRQAREATRRRLRNKMLAVIRIGGPILREMLKREYDEGIVPVLYEDTPSSNISSSMDSRRSAYSLASFQKKTLSIKKRIIMAARKWKGANNDPPPPFSNVEALWTFAGCFLTILMLLYFSDFINEQNSQYSLVLGPFGALVTLQYSLTSAPASQPRNVILGQAISISIALCMTYTRLEANIRRSLGTALCVSLMARLGVTHPPAGAAALIFTGGGYTWVHMGIMLAGNVLAIISAAGINNFNVKRQYPTSWGFGYWIKYVCPRKGSKKGD</sequence>
<feature type="transmembrane region" description="Helical" evidence="1">
    <location>
        <begin position="419"/>
        <end position="437"/>
    </location>
</feature>
<feature type="domain" description="HPP transmembrane region" evidence="2">
    <location>
        <begin position="356"/>
        <end position="508"/>
    </location>
</feature>
<proteinExistence type="predicted"/>
<protein>
    <recommendedName>
        <fullName evidence="2">HPP transmembrane region domain-containing protein</fullName>
    </recommendedName>
</protein>
<dbReference type="InterPro" id="IPR058581">
    <property type="entry name" value="TM_HPP"/>
</dbReference>
<gene>
    <name evidence="3" type="ORF">SMAR0320_LOCUS6679</name>
</gene>
<reference evidence="3" key="1">
    <citation type="submission" date="2021-01" db="EMBL/GenBank/DDBJ databases">
        <authorList>
            <person name="Corre E."/>
            <person name="Pelletier E."/>
            <person name="Niang G."/>
            <person name="Scheremetjew M."/>
            <person name="Finn R."/>
            <person name="Kale V."/>
            <person name="Holt S."/>
            <person name="Cochrane G."/>
            <person name="Meng A."/>
            <person name="Brown T."/>
            <person name="Cohen L."/>
        </authorList>
    </citation>
    <scope>NUCLEOTIDE SEQUENCE</scope>
    <source>
        <strain evidence="3">SM1012Den-03</strain>
    </source>
</reference>
<keyword evidence="1" id="KW-0812">Transmembrane</keyword>
<feature type="transmembrane region" description="Helical" evidence="1">
    <location>
        <begin position="391"/>
        <end position="407"/>
    </location>
</feature>
<name>A0A7S2PBW8_9STRA</name>
<dbReference type="EMBL" id="HBGZ01009318">
    <property type="protein sequence ID" value="CAD9590188.1"/>
    <property type="molecule type" value="Transcribed_RNA"/>
</dbReference>
<dbReference type="PANTHER" id="PTHR33741:SF5">
    <property type="entry name" value="TRANSMEMBRANE PROTEIN DDB_G0269096-RELATED"/>
    <property type="match status" value="1"/>
</dbReference>
<keyword evidence="1" id="KW-0472">Membrane</keyword>
<feature type="transmembrane region" description="Helical" evidence="1">
    <location>
        <begin position="477"/>
        <end position="498"/>
    </location>
</feature>
<keyword evidence="1" id="KW-1133">Transmembrane helix</keyword>
<accession>A0A7S2PBW8</accession>
<dbReference type="Pfam" id="PF04982">
    <property type="entry name" value="TM_HPP"/>
    <property type="match status" value="1"/>
</dbReference>
<evidence type="ECO:0000256" key="1">
    <source>
        <dbReference type="SAM" id="Phobius"/>
    </source>
</evidence>
<dbReference type="AlphaFoldDB" id="A0A7S2PBW8"/>
<dbReference type="InterPro" id="IPR007065">
    <property type="entry name" value="HPP"/>
</dbReference>
<evidence type="ECO:0000313" key="3">
    <source>
        <dbReference type="EMBL" id="CAD9590188.1"/>
    </source>
</evidence>
<organism evidence="3">
    <name type="scientific">Skeletonema marinoi</name>
    <dbReference type="NCBI Taxonomy" id="267567"/>
    <lineage>
        <taxon>Eukaryota</taxon>
        <taxon>Sar</taxon>
        <taxon>Stramenopiles</taxon>
        <taxon>Ochrophyta</taxon>
        <taxon>Bacillariophyta</taxon>
        <taxon>Coscinodiscophyceae</taxon>
        <taxon>Thalassiosirophycidae</taxon>
        <taxon>Thalassiosirales</taxon>
        <taxon>Skeletonemataceae</taxon>
        <taxon>Skeletonema</taxon>
        <taxon>Skeletonema marinoi-dohrnii complex</taxon>
    </lineage>
</organism>
<dbReference type="PANTHER" id="PTHR33741">
    <property type="entry name" value="TRANSMEMBRANE PROTEIN DDB_G0269096-RELATED"/>
    <property type="match status" value="1"/>
</dbReference>
<evidence type="ECO:0000259" key="2">
    <source>
        <dbReference type="Pfam" id="PF04982"/>
    </source>
</evidence>
<feature type="transmembrane region" description="Helical" evidence="1">
    <location>
        <begin position="449"/>
        <end position="471"/>
    </location>
</feature>